<keyword evidence="2" id="KW-1133">Transmembrane helix</keyword>
<reference evidence="3" key="3">
    <citation type="submission" date="2020-06" db="EMBL/GenBank/DDBJ databases">
        <title>Helianthus annuus Genome sequencing and assembly Release 2.</title>
        <authorList>
            <person name="Gouzy J."/>
            <person name="Langlade N."/>
            <person name="Munos S."/>
        </authorList>
    </citation>
    <scope>NUCLEOTIDE SEQUENCE</scope>
    <source>
        <tissue evidence="3">Leaves</tissue>
    </source>
</reference>
<dbReference type="AlphaFoldDB" id="A0A251U5B4"/>
<dbReference type="OMA" id="WARYNER"/>
<dbReference type="PANTHER" id="PTHR36374">
    <property type="entry name" value="OS01G0969000 PROTEIN"/>
    <property type="match status" value="1"/>
</dbReference>
<reference evidence="3 5" key="1">
    <citation type="journal article" date="2017" name="Nature">
        <title>The sunflower genome provides insights into oil metabolism, flowering and Asterid evolution.</title>
        <authorList>
            <person name="Badouin H."/>
            <person name="Gouzy J."/>
            <person name="Grassa C.J."/>
            <person name="Murat F."/>
            <person name="Staton S.E."/>
            <person name="Cottret L."/>
            <person name="Lelandais-Briere C."/>
            <person name="Owens G.L."/>
            <person name="Carrere S."/>
            <person name="Mayjonade B."/>
            <person name="Legrand L."/>
            <person name="Gill N."/>
            <person name="Kane N.C."/>
            <person name="Bowers J.E."/>
            <person name="Hubner S."/>
            <person name="Bellec A."/>
            <person name="Berard A."/>
            <person name="Berges H."/>
            <person name="Blanchet N."/>
            <person name="Boniface M.C."/>
            <person name="Brunel D."/>
            <person name="Catrice O."/>
            <person name="Chaidir N."/>
            <person name="Claudel C."/>
            <person name="Donnadieu C."/>
            <person name="Faraut T."/>
            <person name="Fievet G."/>
            <person name="Helmstetter N."/>
            <person name="King M."/>
            <person name="Knapp S.J."/>
            <person name="Lai Z."/>
            <person name="Le Paslier M.C."/>
            <person name="Lippi Y."/>
            <person name="Lorenzon L."/>
            <person name="Mandel J.R."/>
            <person name="Marage G."/>
            <person name="Marchand G."/>
            <person name="Marquand E."/>
            <person name="Bret-Mestries E."/>
            <person name="Morien E."/>
            <person name="Nambeesan S."/>
            <person name="Nguyen T."/>
            <person name="Pegot-Espagnet P."/>
            <person name="Pouilly N."/>
            <person name="Raftis F."/>
            <person name="Sallet E."/>
            <person name="Schiex T."/>
            <person name="Thomas J."/>
            <person name="Vandecasteele C."/>
            <person name="Vares D."/>
            <person name="Vear F."/>
            <person name="Vautrin S."/>
            <person name="Crespi M."/>
            <person name="Mangin B."/>
            <person name="Burke J.M."/>
            <person name="Salse J."/>
            <person name="Munos S."/>
            <person name="Vincourt P."/>
            <person name="Rieseberg L.H."/>
            <person name="Langlade N.B."/>
        </authorList>
    </citation>
    <scope>NUCLEOTIDE SEQUENCE [LARGE SCALE GENOMIC DNA]</scope>
    <source>
        <strain evidence="5">cv. SF193</strain>
        <tissue evidence="3">Leaves</tissue>
    </source>
</reference>
<sequence>MADDQKEAAAAAVVHTPDHESITPPNPLSSFISNFTQLINFRFPPKKLETDTKTAAGNTVFRSGEPAEDSKPATVRFSDARPTTVAPLKLEAEEVEKDTNPVFLWQVYAIGGFFVLRWVLARWNERKANKNKKSSDEEDSPPQPPPAADGDE</sequence>
<dbReference type="EMBL" id="MNCJ02000323">
    <property type="protein sequence ID" value="KAF5794535.1"/>
    <property type="molecule type" value="Genomic_DNA"/>
</dbReference>
<dbReference type="EMBL" id="CM007897">
    <property type="protein sequence ID" value="OTG17982.1"/>
    <property type="molecule type" value="Genomic_DNA"/>
</dbReference>
<dbReference type="STRING" id="4232.A0A251U5B4"/>
<feature type="region of interest" description="Disordered" evidence="1">
    <location>
        <begin position="1"/>
        <end position="24"/>
    </location>
</feature>
<dbReference type="GO" id="GO:0009507">
    <property type="term" value="C:chloroplast"/>
    <property type="evidence" value="ECO:0000318"/>
    <property type="project" value="GO_Central"/>
</dbReference>
<evidence type="ECO:0000256" key="2">
    <source>
        <dbReference type="SAM" id="Phobius"/>
    </source>
</evidence>
<feature type="region of interest" description="Disordered" evidence="1">
    <location>
        <begin position="127"/>
        <end position="152"/>
    </location>
</feature>
<feature type="transmembrane region" description="Helical" evidence="2">
    <location>
        <begin position="102"/>
        <end position="120"/>
    </location>
</feature>
<evidence type="ECO:0000313" key="3">
    <source>
        <dbReference type="EMBL" id="KAF5794535.1"/>
    </source>
</evidence>
<proteinExistence type="predicted"/>
<gene>
    <name evidence="4" type="ORF">HannXRQ_Chr08g0218141</name>
    <name evidence="3" type="ORF">HanXRQr2_Chr08g0329161</name>
</gene>
<dbReference type="Gramene" id="mRNA:HanXRQr2_Chr08g0329161">
    <property type="protein sequence ID" value="mRNA:HanXRQr2_Chr08g0329161"/>
    <property type="gene ID" value="HanXRQr2_Chr08g0329161"/>
</dbReference>
<dbReference type="FunCoup" id="A0A251U5B4">
    <property type="interactions" value="1079"/>
</dbReference>
<evidence type="ECO:0000256" key="1">
    <source>
        <dbReference type="SAM" id="MobiDB-lite"/>
    </source>
</evidence>
<evidence type="ECO:0008006" key="6">
    <source>
        <dbReference type="Google" id="ProtNLM"/>
    </source>
</evidence>
<name>A0A251U5B4_HELAN</name>
<protein>
    <recommendedName>
        <fullName evidence="6">Transmembrane protein</fullName>
    </recommendedName>
</protein>
<keyword evidence="2" id="KW-0812">Transmembrane</keyword>
<accession>A0A251U5B4</accession>
<organism evidence="4 5">
    <name type="scientific">Helianthus annuus</name>
    <name type="common">Common sunflower</name>
    <dbReference type="NCBI Taxonomy" id="4232"/>
    <lineage>
        <taxon>Eukaryota</taxon>
        <taxon>Viridiplantae</taxon>
        <taxon>Streptophyta</taxon>
        <taxon>Embryophyta</taxon>
        <taxon>Tracheophyta</taxon>
        <taxon>Spermatophyta</taxon>
        <taxon>Magnoliopsida</taxon>
        <taxon>eudicotyledons</taxon>
        <taxon>Gunneridae</taxon>
        <taxon>Pentapetalae</taxon>
        <taxon>asterids</taxon>
        <taxon>campanulids</taxon>
        <taxon>Asterales</taxon>
        <taxon>Asteraceae</taxon>
        <taxon>Asteroideae</taxon>
        <taxon>Heliantheae alliance</taxon>
        <taxon>Heliantheae</taxon>
        <taxon>Helianthus</taxon>
    </lineage>
</organism>
<dbReference type="PANTHER" id="PTHR36374:SF1">
    <property type="entry name" value="OS01G0969000 PROTEIN"/>
    <property type="match status" value="1"/>
</dbReference>
<keyword evidence="2" id="KW-0472">Membrane</keyword>
<evidence type="ECO:0000313" key="4">
    <source>
        <dbReference type="EMBL" id="OTG17982.1"/>
    </source>
</evidence>
<feature type="compositionally biased region" description="Pro residues" evidence="1">
    <location>
        <begin position="141"/>
        <end position="152"/>
    </location>
</feature>
<dbReference type="InParanoid" id="A0A251U5B4"/>
<reference evidence="4" key="2">
    <citation type="submission" date="2017-02" db="EMBL/GenBank/DDBJ databases">
        <title>Sunflower complete genome.</title>
        <authorList>
            <person name="Langlade N."/>
            <person name="Munos S."/>
        </authorList>
    </citation>
    <scope>NUCLEOTIDE SEQUENCE [LARGE SCALE GENOMIC DNA]</scope>
    <source>
        <tissue evidence="4">Leaves</tissue>
    </source>
</reference>
<dbReference type="OrthoDB" id="1892038at2759"/>
<dbReference type="Proteomes" id="UP000215914">
    <property type="component" value="Chromosome 8"/>
</dbReference>
<keyword evidence="5" id="KW-1185">Reference proteome</keyword>
<evidence type="ECO:0000313" key="5">
    <source>
        <dbReference type="Proteomes" id="UP000215914"/>
    </source>
</evidence>